<accession>A0ACD3SPY0</accession>
<reference evidence="1" key="1">
    <citation type="submission" date="2019-05" db="EMBL/GenBank/DDBJ databases">
        <title>Revised genome assembly of Burkholderiaceae (previously Ralstonia) sp. PBA.</title>
        <authorList>
            <person name="Gan H.M."/>
        </authorList>
    </citation>
    <scope>NUCLEOTIDE SEQUENCE</scope>
    <source>
        <strain evidence="1">PBA</strain>
    </source>
</reference>
<organism evidence="1 2">
    <name type="scientific">Imbroritus primus</name>
    <dbReference type="NCBI Taxonomy" id="3058603"/>
    <lineage>
        <taxon>Bacteria</taxon>
        <taxon>Pseudomonadati</taxon>
        <taxon>Pseudomonadota</taxon>
        <taxon>Betaproteobacteria</taxon>
        <taxon>Burkholderiales</taxon>
        <taxon>Burkholderiaceae</taxon>
        <taxon>Imbroritus</taxon>
    </lineage>
</organism>
<sequence>MPAQDSATSTATGTTLPASSTTPATSASHPALGVRPAVPATPPVASPSPQARPDTTFTLPSEERVSLATYRTQMRARLMETEGASADVADCAAHASWVVPRSSSFDALKLPNGALRADRAEVKPWEGRFSPVKQAVQVSQVVMFDAEGHRRGTADNWVPVKVRCGYKDGMMLAYELLDADGATITEAARPAPQTSRAARSQVTRQKGTSKPAKAGAKSARSGSKASIKPAAAKPAAKKSTTNSKKSKSSSR</sequence>
<evidence type="ECO:0000313" key="1">
    <source>
        <dbReference type="EMBL" id="TMS58222.1"/>
    </source>
</evidence>
<dbReference type="EMBL" id="AKCV02000015">
    <property type="protein sequence ID" value="TMS58222.1"/>
    <property type="molecule type" value="Genomic_DNA"/>
</dbReference>
<protein>
    <submittedName>
        <fullName evidence="1">Uncharacterized protein</fullName>
    </submittedName>
</protein>
<comment type="caution">
    <text evidence="1">The sequence shown here is derived from an EMBL/GenBank/DDBJ whole genome shotgun (WGS) entry which is preliminary data.</text>
</comment>
<evidence type="ECO:0000313" key="2">
    <source>
        <dbReference type="Proteomes" id="UP000004277"/>
    </source>
</evidence>
<gene>
    <name evidence="1" type="ORF">MW7_005570</name>
</gene>
<keyword evidence="2" id="KW-1185">Reference proteome</keyword>
<proteinExistence type="predicted"/>
<name>A0ACD3SPY0_9BURK</name>
<dbReference type="Proteomes" id="UP000004277">
    <property type="component" value="Unassembled WGS sequence"/>
</dbReference>